<name>A0A6J6R1L1_9ZZZZ</name>
<evidence type="ECO:0000256" key="1">
    <source>
        <dbReference type="SAM" id="MobiDB-lite"/>
    </source>
</evidence>
<sequence length="56" mass="5758">MKLIWLRLRSERAEAVTIFGVSDSPTGVAGLGVGAGERKGRVGNADELTPTVGTGC</sequence>
<proteinExistence type="predicted"/>
<feature type="region of interest" description="Disordered" evidence="1">
    <location>
        <begin position="32"/>
        <end position="56"/>
    </location>
</feature>
<dbReference type="EMBL" id="CAEZYK010000007">
    <property type="protein sequence ID" value="CAB4715398.1"/>
    <property type="molecule type" value="Genomic_DNA"/>
</dbReference>
<organism evidence="2">
    <name type="scientific">freshwater metagenome</name>
    <dbReference type="NCBI Taxonomy" id="449393"/>
    <lineage>
        <taxon>unclassified sequences</taxon>
        <taxon>metagenomes</taxon>
        <taxon>ecological metagenomes</taxon>
    </lineage>
</organism>
<dbReference type="AlphaFoldDB" id="A0A6J6R1L1"/>
<protein>
    <submittedName>
        <fullName evidence="2">Unannotated protein</fullName>
    </submittedName>
</protein>
<evidence type="ECO:0000313" key="2">
    <source>
        <dbReference type="EMBL" id="CAB4715398.1"/>
    </source>
</evidence>
<gene>
    <name evidence="2" type="ORF">UFOPK2683_00243</name>
</gene>
<accession>A0A6J6R1L1</accession>
<reference evidence="2" key="1">
    <citation type="submission" date="2020-05" db="EMBL/GenBank/DDBJ databases">
        <authorList>
            <person name="Chiriac C."/>
            <person name="Salcher M."/>
            <person name="Ghai R."/>
            <person name="Kavagutti S V."/>
        </authorList>
    </citation>
    <scope>NUCLEOTIDE SEQUENCE</scope>
</reference>